<comment type="caution">
    <text evidence="2">The sequence shown here is derived from an EMBL/GenBank/DDBJ whole genome shotgun (WGS) entry which is preliminary data.</text>
</comment>
<dbReference type="GO" id="GO:0005737">
    <property type="term" value="C:cytoplasm"/>
    <property type="evidence" value="ECO:0007669"/>
    <property type="project" value="TreeGrafter"/>
</dbReference>
<keyword evidence="3" id="KW-1185">Reference proteome</keyword>
<dbReference type="Pfam" id="PF02423">
    <property type="entry name" value="OCD_Mu_crystall"/>
    <property type="match status" value="1"/>
</dbReference>
<evidence type="ECO:0000313" key="2">
    <source>
        <dbReference type="EMBL" id="MQT13110.1"/>
    </source>
</evidence>
<gene>
    <name evidence="2" type="ORF">F0357_10750</name>
</gene>
<dbReference type="Gene3D" id="3.30.1780.10">
    <property type="entry name" value="ornithine cyclodeaminase, domain 1"/>
    <property type="match status" value="1"/>
</dbReference>
<organism evidence="2 3">
    <name type="scientific">Segnochrobactrum spirostomi</name>
    <dbReference type="NCBI Taxonomy" id="2608987"/>
    <lineage>
        <taxon>Bacteria</taxon>
        <taxon>Pseudomonadati</taxon>
        <taxon>Pseudomonadota</taxon>
        <taxon>Alphaproteobacteria</taxon>
        <taxon>Hyphomicrobiales</taxon>
        <taxon>Segnochrobactraceae</taxon>
        <taxon>Segnochrobactrum</taxon>
    </lineage>
</organism>
<reference evidence="2 3" key="1">
    <citation type="submission" date="2019-09" db="EMBL/GenBank/DDBJ databases">
        <title>Segnochrobactrum spirostomi gen. nov., sp. nov., isolated from the ciliate Spirostomum cf. yagiui and description of a novel family, Segnochrobactraceae fam. nov. within the order Rhizobiales of the class Alphaproteobacteria.</title>
        <authorList>
            <person name="Akter S."/>
            <person name="Shazib S.U.A."/>
            <person name="Shin M.K."/>
        </authorList>
    </citation>
    <scope>NUCLEOTIDE SEQUENCE [LARGE SCALE GENOMIC DNA]</scope>
    <source>
        <strain evidence="2 3">Sp-1</strain>
    </source>
</reference>
<evidence type="ECO:0008006" key="4">
    <source>
        <dbReference type="Google" id="ProtNLM"/>
    </source>
</evidence>
<dbReference type="GO" id="GO:0016491">
    <property type="term" value="F:oxidoreductase activity"/>
    <property type="evidence" value="ECO:0007669"/>
    <property type="project" value="UniProtKB-ARBA"/>
</dbReference>
<dbReference type="Gene3D" id="3.40.50.720">
    <property type="entry name" value="NAD(P)-binding Rossmann-like Domain"/>
    <property type="match status" value="1"/>
</dbReference>
<dbReference type="InterPro" id="IPR036291">
    <property type="entry name" value="NAD(P)-bd_dom_sf"/>
</dbReference>
<dbReference type="Proteomes" id="UP000332515">
    <property type="component" value="Unassembled WGS sequence"/>
</dbReference>
<dbReference type="SUPFAM" id="SSF51735">
    <property type="entry name" value="NAD(P)-binding Rossmann-fold domains"/>
    <property type="match status" value="1"/>
</dbReference>
<accession>A0A6A7Y242</accession>
<evidence type="ECO:0000313" key="3">
    <source>
        <dbReference type="Proteomes" id="UP000332515"/>
    </source>
</evidence>
<dbReference type="GO" id="GO:0019752">
    <property type="term" value="P:carboxylic acid metabolic process"/>
    <property type="evidence" value="ECO:0007669"/>
    <property type="project" value="UniProtKB-ARBA"/>
</dbReference>
<dbReference type="InterPro" id="IPR003462">
    <property type="entry name" value="ODC_Mu_crystall"/>
</dbReference>
<dbReference type="PANTHER" id="PTHR13812">
    <property type="entry name" value="KETIMINE REDUCTASE MU-CRYSTALLIN"/>
    <property type="match status" value="1"/>
</dbReference>
<proteinExistence type="inferred from homology"/>
<comment type="similarity">
    <text evidence="1">Belongs to the ornithine cyclodeaminase/mu-crystallin family.</text>
</comment>
<dbReference type="PANTHER" id="PTHR13812:SF19">
    <property type="entry name" value="KETIMINE REDUCTASE MU-CRYSTALLIN"/>
    <property type="match status" value="1"/>
</dbReference>
<protein>
    <recommendedName>
        <fullName evidence="4">Ornithine cyclodeaminase</fullName>
    </recommendedName>
</protein>
<sequence length="352" mass="37684">MLHAARKHGATPPPSPGAPIDYAPRDLSAVCLFSGDFMLHIDADSLTATIPPAELVADLAAGHREGIDVIERLLLTEERGPEAANHLLIWSSWAYGRGVSAKLAAVFPDNERRGRGPTVRTVFVLFDGDDGAPRCVITGDQFTRCRTAADSALASTFLSREESRVLVVVGAGAQAETHVRFHCAVRPSIDRILIWNRTRAKAEALAARLADLGRPVAVADDLAAAVAEADIVTSLTATREPLIQGVWLKPGTHLDLVGGFKPDMREADDEAIRRATLFADTRRFTLGDCGDFTQAMARGAMREADLSADLFDLCTGEAPGRTGDDQITLFKNGGGGHLDLIIGRALYRRAAG</sequence>
<dbReference type="InterPro" id="IPR023401">
    <property type="entry name" value="ODC_N"/>
</dbReference>
<dbReference type="FunFam" id="3.40.50.720:FF:000311">
    <property type="entry name" value="Ornithine cyclodeaminase"/>
    <property type="match status" value="1"/>
</dbReference>
<dbReference type="AlphaFoldDB" id="A0A6A7Y242"/>
<dbReference type="EMBL" id="VWNA01000001">
    <property type="protein sequence ID" value="MQT13110.1"/>
    <property type="molecule type" value="Genomic_DNA"/>
</dbReference>
<name>A0A6A7Y242_9HYPH</name>
<evidence type="ECO:0000256" key="1">
    <source>
        <dbReference type="ARBA" id="ARBA00008903"/>
    </source>
</evidence>